<feature type="compositionally biased region" description="Pro residues" evidence="1">
    <location>
        <begin position="274"/>
        <end position="289"/>
    </location>
</feature>
<feature type="compositionally biased region" description="Low complexity" evidence="1">
    <location>
        <begin position="246"/>
        <end position="273"/>
    </location>
</feature>
<dbReference type="GO" id="GO:0004519">
    <property type="term" value="F:endonuclease activity"/>
    <property type="evidence" value="ECO:0007669"/>
    <property type="project" value="UniProtKB-KW"/>
</dbReference>
<dbReference type="InterPro" id="IPR036691">
    <property type="entry name" value="Endo/exonu/phosph_ase_sf"/>
</dbReference>
<evidence type="ECO:0000259" key="2">
    <source>
        <dbReference type="SMART" id="SM00128"/>
    </source>
</evidence>
<name>A0A8K0XTN0_9AGAR</name>
<gene>
    <name evidence="3" type="ORF">BXZ70DRAFT_525017</name>
</gene>
<evidence type="ECO:0000313" key="3">
    <source>
        <dbReference type="EMBL" id="KAH8105418.1"/>
    </source>
</evidence>
<sequence>MADTGDTPLIETTPPPAVSNLRSKFEQLAVQASSPSPKSPAVRSSVLPASPRPRVLEFADIISDAQRPTLRPISSASDLRSSSLRPSPSPVSDSPSAPSSPRLRPTPSSLHVPAPDPMKPTASLRKPPPPPPPHTRPSATPSPRPELNSTPARSATMSQFNGSVPHTSSPFEAESSRTPNHSLRTSPPRTSSATPPRVNGSLLVDSTARDVPRERRVPPPRPPRPSQHLDTQSTSSLDIRHEHAPSSESSLVSDHSSRSSSESDSLLIDVSPSPTLPPRPTKPPRPPVRAVPVRSATVQPVASSSSFIPPPLPARKTILDDNQNLQTHTSPTHQTSFSDEAPSPSDSVASTSTLPMPGRKAFGAHLPPPTRTIALGDKLPAPRRQQSGSSSESEDDDIKARIDLLPDSSRSSRRPPVLRCHTFDTNSIHVPAYTGVAAVAGHVVVVGTHHHLKIYNLSVQEKPLFNIDTRSIAGETKSKDNKVTCMEFRPAVNSEDRARYLWVGTKEGHLFEVDVANGVVSAVKFSAHASSVTHIFRHAGCMATVDEHGKVLVFSGDPSSGTDVSLSYSQPRIARIQDKQDFVKILNGQLWTSNRDVVTGPGGRPARGCAAVRIYDIFSPTFSSKNVAPSEPVGSVLSGASLPTMPGKVFLGHEGGHVTIWGVGANGEIHCEEVVKVSASDVLCLEGVNNRLWAGGRQGTIAAYDVAPRPWVMTNCWMAHQKLTVQSMTVDPWSMEKVERLCVYSIGRDERLYFWDGLLGVDWIDQELGKREKEYSSFRDMNVLIVSFNLDSAKPDQLVGSPENVNFLEDALRTANSPDIIAFGLQEVIDLESRKMAAKNFLLANKKNAADGGISQKVSTAYKKWFDRLVLAVRVAMPTETPYTVIHSESLVGLLSVIFIKVSERNSLKNIGITTVKRGMGGRYGNKGGIISRFVIDDSSLCFINCHLAAGQSHVRQRNADVAAMLEDKSLFPATDIMMEDPVAFVNGGDGSMVLDHEIVFLNGDMNYRIDLRRDVIINDIYAGNYHHLFSQDQLLKEMATNRGFRLRSFLEGPITFPPTYKYDRRSNTFDSSEKARSPAWCDRILWRSNDQSRVEQLDYRRYEVNVSDHRPVSSAFRMTVKSVHHELRAGVKAEVSGEWIGAQKKLLAEAMKYYQAQMMICGVRESSERGVVRGVSSSLDSF</sequence>
<feature type="compositionally biased region" description="Pro residues" evidence="1">
    <location>
        <begin position="126"/>
        <end position="144"/>
    </location>
</feature>
<dbReference type="SUPFAM" id="SSF56219">
    <property type="entry name" value="DNase I-like"/>
    <property type="match status" value="1"/>
</dbReference>
<keyword evidence="3" id="KW-0255">Endonuclease</keyword>
<dbReference type="AlphaFoldDB" id="A0A8K0XTN0"/>
<feature type="compositionally biased region" description="Low complexity" evidence="1">
    <location>
        <begin position="74"/>
        <end position="110"/>
    </location>
</feature>
<feature type="domain" description="Inositol polyphosphate-related phosphatase" evidence="2">
    <location>
        <begin position="779"/>
        <end position="1125"/>
    </location>
</feature>
<keyword evidence="3" id="KW-0378">Hydrolase</keyword>
<dbReference type="GO" id="GO:0046856">
    <property type="term" value="P:phosphatidylinositol dephosphorylation"/>
    <property type="evidence" value="ECO:0007669"/>
    <property type="project" value="InterPro"/>
</dbReference>
<dbReference type="OrthoDB" id="2248459at2759"/>
<evidence type="ECO:0000313" key="4">
    <source>
        <dbReference type="Proteomes" id="UP000813824"/>
    </source>
</evidence>
<organism evidence="3 4">
    <name type="scientific">Cristinia sonorae</name>
    <dbReference type="NCBI Taxonomy" id="1940300"/>
    <lineage>
        <taxon>Eukaryota</taxon>
        <taxon>Fungi</taxon>
        <taxon>Dikarya</taxon>
        <taxon>Basidiomycota</taxon>
        <taxon>Agaricomycotina</taxon>
        <taxon>Agaricomycetes</taxon>
        <taxon>Agaricomycetidae</taxon>
        <taxon>Agaricales</taxon>
        <taxon>Pleurotineae</taxon>
        <taxon>Stephanosporaceae</taxon>
        <taxon>Cristinia</taxon>
    </lineage>
</organism>
<comment type="caution">
    <text evidence="3">The sequence shown here is derived from an EMBL/GenBank/DDBJ whole genome shotgun (WGS) entry which is preliminary data.</text>
</comment>
<dbReference type="SMART" id="SM00128">
    <property type="entry name" value="IPPc"/>
    <property type="match status" value="1"/>
</dbReference>
<dbReference type="InterPro" id="IPR000300">
    <property type="entry name" value="IPPc"/>
</dbReference>
<proteinExistence type="predicted"/>
<dbReference type="PANTHER" id="PTHR11200">
    <property type="entry name" value="INOSITOL 5-PHOSPHATASE"/>
    <property type="match status" value="1"/>
</dbReference>
<protein>
    <submittedName>
        <fullName evidence="3">Endonuclease/exonuclease/phosphatase</fullName>
    </submittedName>
</protein>
<feature type="compositionally biased region" description="Low complexity" evidence="1">
    <location>
        <begin position="184"/>
        <end position="197"/>
    </location>
</feature>
<reference evidence="3" key="1">
    <citation type="journal article" date="2021" name="New Phytol.">
        <title>Evolutionary innovations through gain and loss of genes in the ectomycorrhizal Boletales.</title>
        <authorList>
            <person name="Wu G."/>
            <person name="Miyauchi S."/>
            <person name="Morin E."/>
            <person name="Kuo A."/>
            <person name="Drula E."/>
            <person name="Varga T."/>
            <person name="Kohler A."/>
            <person name="Feng B."/>
            <person name="Cao Y."/>
            <person name="Lipzen A."/>
            <person name="Daum C."/>
            <person name="Hundley H."/>
            <person name="Pangilinan J."/>
            <person name="Johnson J."/>
            <person name="Barry K."/>
            <person name="LaButti K."/>
            <person name="Ng V."/>
            <person name="Ahrendt S."/>
            <person name="Min B."/>
            <person name="Choi I.G."/>
            <person name="Park H."/>
            <person name="Plett J.M."/>
            <person name="Magnuson J."/>
            <person name="Spatafora J.W."/>
            <person name="Nagy L.G."/>
            <person name="Henrissat B."/>
            <person name="Grigoriev I.V."/>
            <person name="Yang Z.L."/>
            <person name="Xu J."/>
            <person name="Martin F.M."/>
        </authorList>
    </citation>
    <scope>NUCLEOTIDE SEQUENCE</scope>
    <source>
        <strain evidence="3">KKN 215</strain>
    </source>
</reference>
<feature type="compositionally biased region" description="Polar residues" evidence="1">
    <location>
        <begin position="147"/>
        <end position="183"/>
    </location>
</feature>
<evidence type="ECO:0000256" key="1">
    <source>
        <dbReference type="SAM" id="MobiDB-lite"/>
    </source>
</evidence>
<feature type="compositionally biased region" description="Polar residues" evidence="1">
    <location>
        <begin position="228"/>
        <end position="237"/>
    </location>
</feature>
<feature type="compositionally biased region" description="Basic and acidic residues" evidence="1">
    <location>
        <begin position="207"/>
        <end position="217"/>
    </location>
</feature>
<dbReference type="PANTHER" id="PTHR11200:SF240">
    <property type="entry name" value="INOSITOL POLYPHOSPHATE 5-PHOSPHATASE C9G1.10C-RELATED"/>
    <property type="match status" value="1"/>
</dbReference>
<dbReference type="Gene3D" id="3.60.10.10">
    <property type="entry name" value="Endonuclease/exonuclease/phosphatase"/>
    <property type="match status" value="1"/>
</dbReference>
<feature type="compositionally biased region" description="Low complexity" evidence="1">
    <location>
        <begin position="405"/>
        <end position="416"/>
    </location>
</feature>
<accession>A0A8K0XTN0</accession>
<dbReference type="SUPFAM" id="SSF50978">
    <property type="entry name" value="WD40 repeat-like"/>
    <property type="match status" value="1"/>
</dbReference>
<dbReference type="Pfam" id="PF22669">
    <property type="entry name" value="Exo_endo_phos2"/>
    <property type="match status" value="1"/>
</dbReference>
<keyword evidence="3" id="KW-0540">Nuclease</keyword>
<dbReference type="InterPro" id="IPR036322">
    <property type="entry name" value="WD40_repeat_dom_sf"/>
</dbReference>
<dbReference type="InterPro" id="IPR046985">
    <property type="entry name" value="IP5"/>
</dbReference>
<dbReference type="Proteomes" id="UP000813824">
    <property type="component" value="Unassembled WGS sequence"/>
</dbReference>
<dbReference type="Gene3D" id="2.130.10.10">
    <property type="entry name" value="YVTN repeat-like/Quinoprotein amine dehydrogenase"/>
    <property type="match status" value="1"/>
</dbReference>
<feature type="compositionally biased region" description="Polar residues" evidence="1">
    <location>
        <begin position="320"/>
        <end position="354"/>
    </location>
</feature>
<feature type="region of interest" description="Disordered" evidence="1">
    <location>
        <begin position="28"/>
        <end position="416"/>
    </location>
</feature>
<dbReference type="GO" id="GO:0004439">
    <property type="term" value="F:phosphatidylinositol-4,5-bisphosphate 5-phosphatase activity"/>
    <property type="evidence" value="ECO:0007669"/>
    <property type="project" value="TreeGrafter"/>
</dbReference>
<keyword evidence="4" id="KW-1185">Reference proteome</keyword>
<dbReference type="InterPro" id="IPR015943">
    <property type="entry name" value="WD40/YVTN_repeat-like_dom_sf"/>
</dbReference>
<dbReference type="EMBL" id="JAEVFJ010000004">
    <property type="protein sequence ID" value="KAH8105418.1"/>
    <property type="molecule type" value="Genomic_DNA"/>
</dbReference>